<dbReference type="OrthoDB" id="9809681at2"/>
<keyword evidence="3 8" id="KW-0813">Transport</keyword>
<comment type="caution">
    <text evidence="10">The sequence shown here is derived from an EMBL/GenBank/DDBJ whole genome shotgun (WGS) entry which is preliminary data.</text>
</comment>
<dbReference type="EMBL" id="AAYA01000014">
    <property type="protein sequence ID" value="EBA06566.1"/>
    <property type="molecule type" value="Genomic_DNA"/>
</dbReference>
<sequence>MTRAAKSWTLLVFAFMYLPIAVILMFSLNASDIMALPLRGFTFEWYDAILHDGRLGQGFLTTLKTAFPVAILATLFGALAALALTVYPMRLRGLMVVILLLPFLVPKLILAVSQLILLKEIRLDRGLWTVIAGQSVVVLPFCTIIIASVLIRIDLRLIDAAEDLGASRFESFRRVILPLMRNGLMASWVIAFVLSSAEYVLTAFLGGREQPLSVLVASDFRFNLSPSLNALAVLIVLGNIALVVLAETIRRRSGRANRGHS</sequence>
<dbReference type="eggNOG" id="COG1177">
    <property type="taxonomic scope" value="Bacteria"/>
</dbReference>
<proteinExistence type="inferred from homology"/>
<evidence type="ECO:0000256" key="7">
    <source>
        <dbReference type="ARBA" id="ARBA00023136"/>
    </source>
</evidence>
<evidence type="ECO:0000256" key="4">
    <source>
        <dbReference type="ARBA" id="ARBA00022475"/>
    </source>
</evidence>
<dbReference type="Proteomes" id="UP000005713">
    <property type="component" value="Unassembled WGS sequence"/>
</dbReference>
<reference evidence="10 11" key="1">
    <citation type="submission" date="2006-06" db="EMBL/GenBank/DDBJ databases">
        <authorList>
            <person name="Moran M.A."/>
            <person name="Ferriera S."/>
            <person name="Johnson J."/>
            <person name="Kravitz S."/>
            <person name="Beeson K."/>
            <person name="Sutton G."/>
            <person name="Rogers Y.-H."/>
            <person name="Friedman R."/>
            <person name="Frazier M."/>
            <person name="Venter J.C."/>
        </authorList>
    </citation>
    <scope>NUCLEOTIDE SEQUENCE [LARGE SCALE GENOMIC DNA]</scope>
    <source>
        <strain evidence="10 11">E-37</strain>
    </source>
</reference>
<dbReference type="InterPro" id="IPR035906">
    <property type="entry name" value="MetI-like_sf"/>
</dbReference>
<dbReference type="InterPro" id="IPR000515">
    <property type="entry name" value="MetI-like"/>
</dbReference>
<name>A3K887_SAGS3</name>
<evidence type="ECO:0000313" key="10">
    <source>
        <dbReference type="EMBL" id="EBA06566.1"/>
    </source>
</evidence>
<evidence type="ECO:0000256" key="1">
    <source>
        <dbReference type="ARBA" id="ARBA00004651"/>
    </source>
</evidence>
<dbReference type="GO" id="GO:0005886">
    <property type="term" value="C:plasma membrane"/>
    <property type="evidence" value="ECO:0007669"/>
    <property type="project" value="UniProtKB-SubCell"/>
</dbReference>
<dbReference type="RefSeq" id="WP_005862145.1">
    <property type="nucleotide sequence ID" value="NZ_AAYA01000014.1"/>
</dbReference>
<gene>
    <name evidence="10" type="ORF">SSE37_09933</name>
</gene>
<evidence type="ECO:0000313" key="11">
    <source>
        <dbReference type="Proteomes" id="UP000005713"/>
    </source>
</evidence>
<dbReference type="InterPro" id="IPR051789">
    <property type="entry name" value="Bact_Polyamine_Transport"/>
</dbReference>
<evidence type="ECO:0000256" key="8">
    <source>
        <dbReference type="RuleBase" id="RU363032"/>
    </source>
</evidence>
<dbReference type="AlphaFoldDB" id="A3K887"/>
<dbReference type="Pfam" id="PF00528">
    <property type="entry name" value="BPD_transp_1"/>
    <property type="match status" value="1"/>
</dbReference>
<feature type="transmembrane region" description="Helical" evidence="8">
    <location>
        <begin position="66"/>
        <end position="87"/>
    </location>
</feature>
<keyword evidence="5 8" id="KW-0812">Transmembrane</keyword>
<accession>A3K887</accession>
<keyword evidence="7 8" id="KW-0472">Membrane</keyword>
<dbReference type="CDD" id="cd06261">
    <property type="entry name" value="TM_PBP2"/>
    <property type="match status" value="1"/>
</dbReference>
<organism evidence="10 11">
    <name type="scientific">Sagittula stellata (strain ATCC 700073 / DSM 11524 / E-37)</name>
    <dbReference type="NCBI Taxonomy" id="388399"/>
    <lineage>
        <taxon>Bacteria</taxon>
        <taxon>Pseudomonadati</taxon>
        <taxon>Pseudomonadota</taxon>
        <taxon>Alphaproteobacteria</taxon>
        <taxon>Rhodobacterales</taxon>
        <taxon>Roseobacteraceae</taxon>
        <taxon>Sagittula</taxon>
    </lineage>
</organism>
<comment type="similarity">
    <text evidence="2">Belongs to the binding-protein-dependent transport system permease family. CysTW subfamily.</text>
</comment>
<evidence type="ECO:0000256" key="3">
    <source>
        <dbReference type="ARBA" id="ARBA00022448"/>
    </source>
</evidence>
<comment type="subcellular location">
    <subcellularLocation>
        <location evidence="1 8">Cell membrane</location>
        <topology evidence="1 8">Multi-pass membrane protein</topology>
    </subcellularLocation>
</comment>
<keyword evidence="6 8" id="KW-1133">Transmembrane helix</keyword>
<evidence type="ECO:0000256" key="2">
    <source>
        <dbReference type="ARBA" id="ARBA00007069"/>
    </source>
</evidence>
<dbReference type="GO" id="GO:0055085">
    <property type="term" value="P:transmembrane transport"/>
    <property type="evidence" value="ECO:0007669"/>
    <property type="project" value="InterPro"/>
</dbReference>
<dbReference type="Gene3D" id="1.10.3720.10">
    <property type="entry name" value="MetI-like"/>
    <property type="match status" value="1"/>
</dbReference>
<feature type="transmembrane region" description="Helical" evidence="8">
    <location>
        <begin position="183"/>
        <end position="207"/>
    </location>
</feature>
<evidence type="ECO:0000256" key="6">
    <source>
        <dbReference type="ARBA" id="ARBA00022989"/>
    </source>
</evidence>
<feature type="transmembrane region" description="Helical" evidence="8">
    <location>
        <begin position="7"/>
        <end position="28"/>
    </location>
</feature>
<keyword evidence="11" id="KW-1185">Reference proteome</keyword>
<dbReference type="PROSITE" id="PS50928">
    <property type="entry name" value="ABC_TM1"/>
    <property type="match status" value="1"/>
</dbReference>
<keyword evidence="4" id="KW-1003">Cell membrane</keyword>
<evidence type="ECO:0000256" key="5">
    <source>
        <dbReference type="ARBA" id="ARBA00022692"/>
    </source>
</evidence>
<protein>
    <submittedName>
        <fullName evidence="10">Binding-protein-dependent transport systems inner membrane component</fullName>
    </submittedName>
</protein>
<feature type="transmembrane region" description="Helical" evidence="8">
    <location>
        <begin position="227"/>
        <end position="246"/>
    </location>
</feature>
<dbReference type="PANTHER" id="PTHR43848:SF2">
    <property type="entry name" value="PUTRESCINE TRANSPORT SYSTEM PERMEASE PROTEIN POTI"/>
    <property type="match status" value="1"/>
</dbReference>
<feature type="transmembrane region" description="Helical" evidence="8">
    <location>
        <begin position="128"/>
        <end position="151"/>
    </location>
</feature>
<feature type="transmembrane region" description="Helical" evidence="8">
    <location>
        <begin position="94"/>
        <end position="116"/>
    </location>
</feature>
<feature type="domain" description="ABC transmembrane type-1" evidence="9">
    <location>
        <begin position="59"/>
        <end position="246"/>
    </location>
</feature>
<evidence type="ECO:0000259" key="9">
    <source>
        <dbReference type="PROSITE" id="PS50928"/>
    </source>
</evidence>
<dbReference type="SUPFAM" id="SSF161098">
    <property type="entry name" value="MetI-like"/>
    <property type="match status" value="1"/>
</dbReference>
<dbReference type="PANTHER" id="PTHR43848">
    <property type="entry name" value="PUTRESCINE TRANSPORT SYSTEM PERMEASE PROTEIN POTI"/>
    <property type="match status" value="1"/>
</dbReference>